<dbReference type="InterPro" id="IPR002053">
    <property type="entry name" value="Glyco_hydro_25"/>
</dbReference>
<evidence type="ECO:0000256" key="1">
    <source>
        <dbReference type="ARBA" id="ARBA00010646"/>
    </source>
</evidence>
<dbReference type="GO" id="GO:0003796">
    <property type="term" value="F:lysozyme activity"/>
    <property type="evidence" value="ECO:0007669"/>
    <property type="project" value="UniProtKB-EC"/>
</dbReference>
<dbReference type="GO" id="GO:0016052">
    <property type="term" value="P:carbohydrate catabolic process"/>
    <property type="evidence" value="ECO:0007669"/>
    <property type="project" value="TreeGrafter"/>
</dbReference>
<dbReference type="PROSITE" id="PS00953">
    <property type="entry name" value="GLYCOSYL_HYDROL_F25_1"/>
    <property type="match status" value="1"/>
</dbReference>
<keyword evidence="2 4" id="KW-0378">Hydrolase</keyword>
<feature type="region of interest" description="Disordered" evidence="5">
    <location>
        <begin position="217"/>
        <end position="237"/>
    </location>
</feature>
<dbReference type="PANTHER" id="PTHR34135">
    <property type="entry name" value="LYSOZYME"/>
    <property type="match status" value="1"/>
</dbReference>
<organism evidence="6 7">
    <name type="scientific">Lactobacillus crispatus</name>
    <dbReference type="NCBI Taxonomy" id="47770"/>
    <lineage>
        <taxon>Bacteria</taxon>
        <taxon>Bacillati</taxon>
        <taxon>Bacillota</taxon>
        <taxon>Bacilli</taxon>
        <taxon>Lactobacillales</taxon>
        <taxon>Lactobacillaceae</taxon>
        <taxon>Lactobacillus</taxon>
    </lineage>
</organism>
<evidence type="ECO:0000313" key="7">
    <source>
        <dbReference type="Proteomes" id="UP000295195"/>
    </source>
</evidence>
<proteinExistence type="inferred from homology"/>
<comment type="caution">
    <text evidence="6">The sequence shown here is derived from an EMBL/GenBank/DDBJ whole genome shotgun (WGS) entry which is preliminary data.</text>
</comment>
<dbReference type="EMBL" id="NKLP01000099">
    <property type="protein sequence ID" value="TDN31674.1"/>
    <property type="molecule type" value="Genomic_DNA"/>
</dbReference>
<protein>
    <recommendedName>
        <fullName evidence="4">Lysozyme</fullName>
        <ecNumber evidence="4">3.2.1.17</ecNumber>
    </recommendedName>
</protein>
<dbReference type="PROSITE" id="PS51904">
    <property type="entry name" value="GLYCOSYL_HYDROL_F25_2"/>
    <property type="match status" value="1"/>
</dbReference>
<evidence type="ECO:0000256" key="2">
    <source>
        <dbReference type="ARBA" id="ARBA00022801"/>
    </source>
</evidence>
<dbReference type="Gene3D" id="3.20.20.80">
    <property type="entry name" value="Glycosidases"/>
    <property type="match status" value="1"/>
</dbReference>
<dbReference type="GO" id="GO:0016998">
    <property type="term" value="P:cell wall macromolecule catabolic process"/>
    <property type="evidence" value="ECO:0007669"/>
    <property type="project" value="InterPro"/>
</dbReference>
<dbReference type="CDD" id="cd06415">
    <property type="entry name" value="GH25_Cpl1-like"/>
    <property type="match status" value="1"/>
</dbReference>
<comment type="similarity">
    <text evidence="1 4">Belongs to the glycosyl hydrolase 25 family.</text>
</comment>
<dbReference type="InterPro" id="IPR008270">
    <property type="entry name" value="Glyco_hydro_25_AS"/>
</dbReference>
<dbReference type="AlphaFoldDB" id="A0A4R6CTK8"/>
<feature type="compositionally biased region" description="Basic and acidic residues" evidence="5">
    <location>
        <begin position="220"/>
        <end position="237"/>
    </location>
</feature>
<accession>A0A4R6CTK8</accession>
<gene>
    <name evidence="6" type="ORF">CEE75_05700</name>
</gene>
<evidence type="ECO:0000256" key="4">
    <source>
        <dbReference type="RuleBase" id="RU361176"/>
    </source>
</evidence>
<reference evidence="6 7" key="1">
    <citation type="submission" date="2017-06" db="EMBL/GenBank/DDBJ databases">
        <authorList>
            <person name="Swanenburg J."/>
            <person name="Kort R."/>
        </authorList>
    </citation>
    <scope>NUCLEOTIDE SEQUENCE [LARGE SCALE GENOMIC DNA]</scope>
    <source>
        <strain evidence="6 7">RL05</strain>
    </source>
</reference>
<comment type="catalytic activity">
    <reaction evidence="4">
        <text>Hydrolysis of (1-&gt;4)-beta-linkages between N-acetylmuramic acid and N-acetyl-D-glucosamine residues in a peptidoglycan and between N-acetyl-D-glucosamine residues in chitodextrins.</text>
        <dbReference type="EC" id="3.2.1.17"/>
    </reaction>
</comment>
<evidence type="ECO:0000313" key="6">
    <source>
        <dbReference type="EMBL" id="TDN31674.1"/>
    </source>
</evidence>
<evidence type="ECO:0000256" key="5">
    <source>
        <dbReference type="SAM" id="MobiDB-lite"/>
    </source>
</evidence>
<dbReference type="SMART" id="SM00641">
    <property type="entry name" value="Glyco_25"/>
    <property type="match status" value="2"/>
</dbReference>
<dbReference type="RefSeq" id="WP_060808439.1">
    <property type="nucleotide sequence ID" value="NZ_JACCPW010000074.1"/>
</dbReference>
<dbReference type="InterPro" id="IPR018077">
    <property type="entry name" value="Glyco_hydro_fam25_subgr"/>
</dbReference>
<dbReference type="PANTHER" id="PTHR34135:SF2">
    <property type="entry name" value="LYSOZYME"/>
    <property type="match status" value="1"/>
</dbReference>
<evidence type="ECO:0000256" key="3">
    <source>
        <dbReference type="ARBA" id="ARBA00023295"/>
    </source>
</evidence>
<name>A0A4R6CTK8_9LACO</name>
<dbReference type="InterPro" id="IPR017853">
    <property type="entry name" value="GH"/>
</dbReference>
<sequence>MASRDYVVDVANYQPSSMSTYKHAGARQVIVKLTEGTSYFNPKASTQIKSVHANHMYLHGYHFATFSNSVSRAKAEASFFVARAKKLNISKKRYLWLDWETGDGNSVVGDKSANTRAILAFMKICHSAGYKVGLYSSVSILRQYVDVAKVIKNYGTCIWVAAYPCSGATSKPDFNYFPSMDGVAVWQFTDNWCGLGVDGNITLKELITDSIKKVQKKSMSTKDSHNSGTQKEQKSEKKTGFVYAPVISHNPNWMIQLMDENGHYTGKYIKTNTRWKYFNVKTIKGMKCYKLGTDKQWVPAEFLKIIE</sequence>
<dbReference type="SUPFAM" id="SSF51445">
    <property type="entry name" value="(Trans)glycosidases"/>
    <property type="match status" value="1"/>
</dbReference>
<dbReference type="Pfam" id="PF01183">
    <property type="entry name" value="Glyco_hydro_25"/>
    <property type="match status" value="1"/>
</dbReference>
<dbReference type="EC" id="3.2.1.17" evidence="4"/>
<dbReference type="Proteomes" id="UP000295195">
    <property type="component" value="Unassembled WGS sequence"/>
</dbReference>
<dbReference type="GO" id="GO:0009253">
    <property type="term" value="P:peptidoglycan catabolic process"/>
    <property type="evidence" value="ECO:0007669"/>
    <property type="project" value="InterPro"/>
</dbReference>
<keyword evidence="3 4" id="KW-0326">Glycosidase</keyword>